<accession>A0A8S5USX3</accession>
<evidence type="ECO:0000256" key="1">
    <source>
        <dbReference type="SAM" id="MobiDB-lite"/>
    </source>
</evidence>
<evidence type="ECO:0000259" key="2">
    <source>
        <dbReference type="PROSITE" id="PS50192"/>
    </source>
</evidence>
<sequence length="170" mass="18587">MRSGLHLSCAHGSTALRLPSSRCSRFMGSSIKLPHRSGLLSQHRCSAHRLLSCIPHAQIMNAAAELITALGGFGGLAATITGIATLVAARRTADQLEPNHGSSVKDQLDRIERSLDDHGNQLDHQSSQLLQITRRVDSIDDHAHDSHSEMRKRIASLEAERSRSRFDDTP</sequence>
<name>A0A8S5USX3_9CAUD</name>
<dbReference type="EMBL" id="BK016134">
    <property type="protein sequence ID" value="DAF97601.1"/>
    <property type="molecule type" value="Genomic_DNA"/>
</dbReference>
<reference evidence="3" key="1">
    <citation type="journal article" date="2021" name="Proc. Natl. Acad. Sci. U.S.A.">
        <title>A Catalog of Tens of Thousands of Viruses from Human Metagenomes Reveals Hidden Associations with Chronic Diseases.</title>
        <authorList>
            <person name="Tisza M.J."/>
            <person name="Buck C.B."/>
        </authorList>
    </citation>
    <scope>NUCLEOTIDE SEQUENCE</scope>
    <source>
        <strain evidence="3">CtEZK6</strain>
    </source>
</reference>
<feature type="compositionally biased region" description="Basic and acidic residues" evidence="1">
    <location>
        <begin position="141"/>
        <end position="152"/>
    </location>
</feature>
<evidence type="ECO:0000313" key="3">
    <source>
        <dbReference type="EMBL" id="DAF97601.1"/>
    </source>
</evidence>
<feature type="compositionally biased region" description="Basic and acidic residues" evidence="1">
    <location>
        <begin position="158"/>
        <end position="170"/>
    </location>
</feature>
<dbReference type="PROSITE" id="PS50192">
    <property type="entry name" value="T_SNARE"/>
    <property type="match status" value="1"/>
</dbReference>
<feature type="region of interest" description="Disordered" evidence="1">
    <location>
        <begin position="141"/>
        <end position="170"/>
    </location>
</feature>
<feature type="domain" description="T-SNARE coiled-coil homology" evidence="2">
    <location>
        <begin position="117"/>
        <end position="153"/>
    </location>
</feature>
<protein>
    <recommendedName>
        <fullName evidence="2">t-SNARE coiled-coil homology domain-containing protein</fullName>
    </recommendedName>
</protein>
<proteinExistence type="predicted"/>
<organism evidence="3">
    <name type="scientific">Siphoviridae sp. ctEZK6</name>
    <dbReference type="NCBI Taxonomy" id="2825397"/>
    <lineage>
        <taxon>Viruses</taxon>
        <taxon>Duplodnaviria</taxon>
        <taxon>Heunggongvirae</taxon>
        <taxon>Uroviricota</taxon>
        <taxon>Caudoviricetes</taxon>
    </lineage>
</organism>
<dbReference type="InterPro" id="IPR000727">
    <property type="entry name" value="T_SNARE_dom"/>
</dbReference>